<dbReference type="GO" id="GO:0006683">
    <property type="term" value="P:galactosylceramide catabolic process"/>
    <property type="evidence" value="ECO:0007669"/>
    <property type="project" value="InterPro"/>
</dbReference>
<dbReference type="InterPro" id="IPR013785">
    <property type="entry name" value="Aldolase_TIM"/>
</dbReference>
<reference evidence="9" key="1">
    <citation type="submission" date="2017-04" db="EMBL/GenBank/DDBJ databases">
        <title>Comparative genomics and description of representatives of a novel lineage of planctomycetes thriving in anoxic sediments.</title>
        <authorList>
            <person name="Spring S."/>
            <person name="Bunk B."/>
            <person name="Sproer C."/>
        </authorList>
    </citation>
    <scope>NUCLEOTIDE SEQUENCE [LARGE SCALE GENOMIC DNA]</scope>
    <source>
        <strain evidence="9">ST-PulAB-D4</strain>
    </source>
</reference>
<dbReference type="Pfam" id="PF02057">
    <property type="entry name" value="Glyco_hydro_59"/>
    <property type="match status" value="1"/>
</dbReference>
<accession>A0A1W6LLT5</accession>
<feature type="signal peptide" evidence="6">
    <location>
        <begin position="1"/>
        <end position="23"/>
    </location>
</feature>
<dbReference type="SUPFAM" id="SSF51445">
    <property type="entry name" value="(Trans)glycosidases"/>
    <property type="match status" value="1"/>
</dbReference>
<dbReference type="Pfam" id="PF00754">
    <property type="entry name" value="F5_F8_type_C"/>
    <property type="match status" value="1"/>
</dbReference>
<dbReference type="InterPro" id="IPR036439">
    <property type="entry name" value="Dockerin_dom_sf"/>
</dbReference>
<name>A0A1W6LLT5_9BACT</name>
<dbReference type="PROSITE" id="PS50022">
    <property type="entry name" value="FA58C_3"/>
    <property type="match status" value="1"/>
</dbReference>
<comment type="similarity">
    <text evidence="1">Belongs to the glycosyl hydrolase 59 family.</text>
</comment>
<dbReference type="EMBL" id="CP021023">
    <property type="protein sequence ID" value="ARN56712.1"/>
    <property type="molecule type" value="Genomic_DNA"/>
</dbReference>
<dbReference type="SUPFAM" id="SSF63446">
    <property type="entry name" value="Type I dockerin domain"/>
    <property type="match status" value="1"/>
</dbReference>
<dbReference type="Gene3D" id="1.10.1330.10">
    <property type="entry name" value="Dockerin domain"/>
    <property type="match status" value="1"/>
</dbReference>
<evidence type="ECO:0000256" key="5">
    <source>
        <dbReference type="ARBA" id="ARBA00033098"/>
    </source>
</evidence>
<dbReference type="EC" id="3.2.1.46" evidence="2"/>
<dbReference type="Gene3D" id="3.20.20.80">
    <property type="entry name" value="Glycosidases"/>
    <property type="match status" value="1"/>
</dbReference>
<evidence type="ECO:0000313" key="8">
    <source>
        <dbReference type="EMBL" id="ARN56712.1"/>
    </source>
</evidence>
<dbReference type="PANTHER" id="PTHR15172">
    <property type="entry name" value="GALACTOCEREBROSIDASE"/>
    <property type="match status" value="1"/>
</dbReference>
<protein>
    <recommendedName>
        <fullName evidence="2">galactosylceramidase</fullName>
        <ecNumber evidence="2">3.2.1.46</ecNumber>
    </recommendedName>
    <alternativeName>
        <fullName evidence="5">Galactosylceramidase</fullName>
    </alternativeName>
</protein>
<dbReference type="SUPFAM" id="SSF49785">
    <property type="entry name" value="Galactose-binding domain-like"/>
    <property type="match status" value="1"/>
</dbReference>
<dbReference type="Proteomes" id="UP000193334">
    <property type="component" value="Chromosome"/>
</dbReference>
<dbReference type="Gene3D" id="3.20.20.70">
    <property type="entry name" value="Aldolase class I"/>
    <property type="match status" value="1"/>
</dbReference>
<feature type="domain" description="F5/8 type C" evidence="7">
    <location>
        <begin position="783"/>
        <end position="912"/>
    </location>
</feature>
<dbReference type="GO" id="GO:0005764">
    <property type="term" value="C:lysosome"/>
    <property type="evidence" value="ECO:0007669"/>
    <property type="project" value="TreeGrafter"/>
</dbReference>
<dbReference type="InterPro" id="IPR018247">
    <property type="entry name" value="EF_Hand_1_Ca_BS"/>
</dbReference>
<keyword evidence="3" id="KW-0443">Lipid metabolism</keyword>
<proteinExistence type="inferred from homology"/>
<dbReference type="GO" id="GO:0000272">
    <property type="term" value="P:polysaccharide catabolic process"/>
    <property type="evidence" value="ECO:0007669"/>
    <property type="project" value="InterPro"/>
</dbReference>
<keyword evidence="8" id="KW-0378">Hydrolase</keyword>
<dbReference type="GO" id="GO:0016020">
    <property type="term" value="C:membrane"/>
    <property type="evidence" value="ECO:0007669"/>
    <property type="project" value="GOC"/>
</dbReference>
<dbReference type="Gene3D" id="2.60.120.260">
    <property type="entry name" value="Galactose-binding domain-like"/>
    <property type="match status" value="2"/>
</dbReference>
<dbReference type="RefSeq" id="WP_161491623.1">
    <property type="nucleotide sequence ID" value="NZ_CP021023.1"/>
</dbReference>
<evidence type="ECO:0000256" key="3">
    <source>
        <dbReference type="ARBA" id="ARBA00022919"/>
    </source>
</evidence>
<feature type="chain" id="PRO_5010881505" description="galactosylceramidase" evidence="6">
    <location>
        <begin position="24"/>
        <end position="970"/>
    </location>
</feature>
<evidence type="ECO:0000256" key="1">
    <source>
        <dbReference type="ARBA" id="ARBA00005637"/>
    </source>
</evidence>
<dbReference type="InterPro" id="IPR008979">
    <property type="entry name" value="Galactose-bd-like_sf"/>
</dbReference>
<evidence type="ECO:0000313" key="9">
    <source>
        <dbReference type="Proteomes" id="UP000193334"/>
    </source>
</evidence>
<dbReference type="PROSITE" id="PS00018">
    <property type="entry name" value="EF_HAND_1"/>
    <property type="match status" value="1"/>
</dbReference>
<evidence type="ECO:0000256" key="6">
    <source>
        <dbReference type="SAM" id="SignalP"/>
    </source>
</evidence>
<evidence type="ECO:0000256" key="4">
    <source>
        <dbReference type="ARBA" id="ARBA00022963"/>
    </source>
</evidence>
<keyword evidence="9" id="KW-1185">Reference proteome</keyword>
<dbReference type="InterPro" id="IPR000421">
    <property type="entry name" value="FA58C"/>
</dbReference>
<evidence type="ECO:0000256" key="2">
    <source>
        <dbReference type="ARBA" id="ARBA00012657"/>
    </source>
</evidence>
<dbReference type="GO" id="GO:0004336">
    <property type="term" value="F:galactosylceramidase activity"/>
    <property type="evidence" value="ECO:0007669"/>
    <property type="project" value="UniProtKB-EC"/>
</dbReference>
<dbReference type="AlphaFoldDB" id="A0A1W6LLT5"/>
<dbReference type="STRING" id="1941349.STSP1_01101"/>
<dbReference type="InterPro" id="IPR001286">
    <property type="entry name" value="Glyco_hydro_59"/>
</dbReference>
<dbReference type="Gene3D" id="2.60.120.560">
    <property type="entry name" value="Exo-inulinase, domain 1"/>
    <property type="match status" value="1"/>
</dbReference>
<dbReference type="InterPro" id="IPR017853">
    <property type="entry name" value="GH"/>
</dbReference>
<dbReference type="KEGG" id="pbp:STSP1_01101"/>
<keyword evidence="6" id="KW-0732">Signal</keyword>
<dbReference type="Pfam" id="PF21708">
    <property type="entry name" value="Glyco_hydro_59_C"/>
    <property type="match status" value="1"/>
</dbReference>
<keyword evidence="4" id="KW-0442">Lipid degradation</keyword>
<gene>
    <name evidence="8" type="ORF">STSP1_01101</name>
</gene>
<organism evidence="8 9">
    <name type="scientific">Sedimentisphaera salicampi</name>
    <dbReference type="NCBI Taxonomy" id="1941349"/>
    <lineage>
        <taxon>Bacteria</taxon>
        <taxon>Pseudomonadati</taxon>
        <taxon>Planctomycetota</taxon>
        <taxon>Phycisphaerae</taxon>
        <taxon>Sedimentisphaerales</taxon>
        <taxon>Sedimentisphaeraceae</taxon>
        <taxon>Sedimentisphaera</taxon>
    </lineage>
</organism>
<dbReference type="InterPro" id="IPR049162">
    <property type="entry name" value="GH59_C"/>
</dbReference>
<dbReference type="PANTHER" id="PTHR15172:SF1">
    <property type="entry name" value="GALACTOCEREBROSIDASE"/>
    <property type="match status" value="1"/>
</dbReference>
<dbReference type="InterPro" id="IPR049161">
    <property type="entry name" value="GH59_cat"/>
</dbReference>
<evidence type="ECO:0000259" key="7">
    <source>
        <dbReference type="PROSITE" id="PS50022"/>
    </source>
</evidence>
<sequence length="970" mass="108729" precursor="true">MRKYLLSILSVLLSVVTASFGSAVINVNGASEGRSFDGMGAWSSGGNSRLLIDYEEPYRSDILDMLFKPNFGASLQHLRVEIGSGFNSTSGAEPSHAITRDELSDPVSRGYEFWLMKEAKSRNADIVLDCMLFAFPYWFTGQFSQDTADYIVAFLDEAKNEWGVELDWIAPTKTETINDYDEIVENLSWCKNTFIPTMNSHGYDLNILLLDGGWWAWRIFEVFQTHPEYEPMVDACGGHNIDQKPSNAPCTYPSQEIIDTGKKLWSSGDTAGHGTWNAATGIVERMNRLYIKGKITNMQVWNVVDGCAEGVNWTKSGLIKADRPWSNHYEIYPAVWGVAHYTQFTEIGWKYLKDGCGYLSGSGNYVTLKDPDTDNWSTIIYSENPETLEFNLTGVSADTVHVWRTTSSRHFVKTADITVTNNSFTLNTLPDAMYSVTTAAGQRKGEPSNAIPSYEPFPMPYSEDFEEYNDGATAKYLSDMQGTFETAACKGGREGKCLEQIVPRVNESYLWWPQVNPSAAMSLFGDMTWRDYEFSADVFIEDGFVYVGGRKGDHQVKSGYCFVISEAGSWKVTYDDVAADDNVLERGSKGGFDSSKWHNLKIRFIDGQIRCYLDSEKICEIEDTRRKAGQACFGSSFDLNQFDNLSVKPIGRWSMVDDKDQSVYCPGWRSFNSDELYGNSAMYNDQAGGTLSFSFEGSGFRIFGSRRADGGIANIYVGPHKIDSVDCYNPSMKMHELLYESNNLSFGNHNVSVVVSDQKNSASSNSMLVIDGFAKSEISKPIRPEPKVNLATGAMTSASSSWDSDYSPKKSIDGDPETRWNAGAGELNGSWLSLDFGRKVTFNKVKIKEFRERIQGYKLQYYDGGWKDAFFGGLIGSDKTDIFPAVSSDRMRLYVINALLSPSIYEIEVYSTQEDLDNDGQVDMDDIFFLAASWLNGECSTYYDCYNADLNSDERVDIKDFVEQAEELTY</sequence>
<keyword evidence="3" id="KW-0746">Sphingolipid metabolism</keyword>